<dbReference type="Proteomes" id="UP000249239">
    <property type="component" value="Unassembled WGS sequence"/>
</dbReference>
<evidence type="ECO:0000313" key="2">
    <source>
        <dbReference type="Proteomes" id="UP000249239"/>
    </source>
</evidence>
<reference evidence="1 2" key="1">
    <citation type="submission" date="2018-06" db="EMBL/GenBank/DDBJ databases">
        <title>Genomic Encyclopedia of Archaeal and Bacterial Type Strains, Phase II (KMG-II): from individual species to whole genera.</title>
        <authorList>
            <person name="Goeker M."/>
        </authorList>
    </citation>
    <scope>NUCLEOTIDE SEQUENCE [LARGE SCALE GENOMIC DNA]</scope>
    <source>
        <strain evidence="1 2">DSM 6779</strain>
    </source>
</reference>
<proteinExistence type="predicted"/>
<gene>
    <name evidence="1" type="ORF">LX69_03034</name>
</gene>
<dbReference type="AlphaFoldDB" id="A0A2W7MVY1"/>
<dbReference type="EMBL" id="QKZK01000036">
    <property type="protein sequence ID" value="PZX11801.1"/>
    <property type="molecule type" value="Genomic_DNA"/>
</dbReference>
<evidence type="ECO:0000313" key="1">
    <source>
        <dbReference type="EMBL" id="PZX11801.1"/>
    </source>
</evidence>
<protein>
    <submittedName>
        <fullName evidence="1">Uncharacterized protein</fullName>
    </submittedName>
</protein>
<comment type="caution">
    <text evidence="1">The sequence shown here is derived from an EMBL/GenBank/DDBJ whole genome shotgun (WGS) entry which is preliminary data.</text>
</comment>
<name>A0A2W7MVY1_9BACT</name>
<dbReference type="OrthoDB" id="9815825at2"/>
<dbReference type="RefSeq" id="WP_111446844.1">
    <property type="nucleotide sequence ID" value="NZ_QKZK01000036.1"/>
</dbReference>
<accession>A0A2W7MVY1</accession>
<sequence>MKNPVQFSYRITQNGMAKMTFAVNGNQVDFDATNHANPLYDLLNGMAGMILNPAHMWGEENQAWIEWYGQNGALRWVLTTPDGDTLQVKIFKITDIFDDSGTDLAIDASCKMNLFFYAILKELDDMIKQMGLLNYSQKWQKDEFPVTTFLFLKKQLIDKGVWEITTPQSSILAQEMDLLLG</sequence>
<keyword evidence="2" id="KW-1185">Reference proteome</keyword>
<organism evidence="1 2">
    <name type="scientific">Breznakibacter xylanolyticus</name>
    <dbReference type="NCBI Taxonomy" id="990"/>
    <lineage>
        <taxon>Bacteria</taxon>
        <taxon>Pseudomonadati</taxon>
        <taxon>Bacteroidota</taxon>
        <taxon>Bacteroidia</taxon>
        <taxon>Marinilabiliales</taxon>
        <taxon>Marinilabiliaceae</taxon>
        <taxon>Breznakibacter</taxon>
    </lineage>
</organism>